<evidence type="ECO:0000313" key="2">
    <source>
        <dbReference type="Proteomes" id="UP000887013"/>
    </source>
</evidence>
<sequence length="98" mass="10941">MKSRDPGICTINDSLSPRPVVHHLLDQWFLATQYLLLIDINNTDGLRIEAVSICQKAVLGVILFLTCACRDVQGTTESPTNDHWICGQMPQYSIQLKG</sequence>
<comment type="caution">
    <text evidence="1">The sequence shown here is derived from an EMBL/GenBank/DDBJ whole genome shotgun (WGS) entry which is preliminary data.</text>
</comment>
<gene>
    <name evidence="1" type="ORF">NPIL_430531</name>
</gene>
<dbReference type="Proteomes" id="UP000887013">
    <property type="component" value="Unassembled WGS sequence"/>
</dbReference>
<keyword evidence="2" id="KW-1185">Reference proteome</keyword>
<reference evidence="1" key="1">
    <citation type="submission" date="2020-08" db="EMBL/GenBank/DDBJ databases">
        <title>Multicomponent nature underlies the extraordinary mechanical properties of spider dragline silk.</title>
        <authorList>
            <person name="Kono N."/>
            <person name="Nakamura H."/>
            <person name="Mori M."/>
            <person name="Yoshida Y."/>
            <person name="Ohtoshi R."/>
            <person name="Malay A.D."/>
            <person name="Moran D.A.P."/>
            <person name="Tomita M."/>
            <person name="Numata K."/>
            <person name="Arakawa K."/>
        </authorList>
    </citation>
    <scope>NUCLEOTIDE SEQUENCE</scope>
</reference>
<proteinExistence type="predicted"/>
<dbReference type="AlphaFoldDB" id="A0A8X6TVG0"/>
<accession>A0A8X6TVG0</accession>
<organism evidence="1 2">
    <name type="scientific">Nephila pilipes</name>
    <name type="common">Giant wood spider</name>
    <name type="synonym">Nephila maculata</name>
    <dbReference type="NCBI Taxonomy" id="299642"/>
    <lineage>
        <taxon>Eukaryota</taxon>
        <taxon>Metazoa</taxon>
        <taxon>Ecdysozoa</taxon>
        <taxon>Arthropoda</taxon>
        <taxon>Chelicerata</taxon>
        <taxon>Arachnida</taxon>
        <taxon>Araneae</taxon>
        <taxon>Araneomorphae</taxon>
        <taxon>Entelegynae</taxon>
        <taxon>Araneoidea</taxon>
        <taxon>Nephilidae</taxon>
        <taxon>Nephila</taxon>
    </lineage>
</organism>
<dbReference type="EMBL" id="BMAW01064915">
    <property type="protein sequence ID" value="GFT47788.1"/>
    <property type="molecule type" value="Genomic_DNA"/>
</dbReference>
<protein>
    <submittedName>
        <fullName evidence="1">Uncharacterized protein</fullName>
    </submittedName>
</protein>
<name>A0A8X6TVG0_NEPPI</name>
<evidence type="ECO:0000313" key="1">
    <source>
        <dbReference type="EMBL" id="GFT47788.1"/>
    </source>
</evidence>